<dbReference type="Gene3D" id="1.50.40.10">
    <property type="entry name" value="Mitochondrial carrier domain"/>
    <property type="match status" value="1"/>
</dbReference>
<comment type="function">
    <text evidence="12">Calcium-dependent mitochondrial aspartate and glutamate carrier. Transport of glutamate in mitochondria is required for mitochondrial transamination reactions and ornithine synthesis. Plays also a role in malate-aspartate NADH shuttle, which is critical for growth on acetate and fatty acids.</text>
</comment>
<evidence type="ECO:0000256" key="9">
    <source>
        <dbReference type="ARBA" id="ARBA00022989"/>
    </source>
</evidence>
<dbReference type="GO" id="GO:0005743">
    <property type="term" value="C:mitochondrial inner membrane"/>
    <property type="evidence" value="ECO:0007669"/>
    <property type="project" value="UniProtKB-SubCell"/>
</dbReference>
<dbReference type="GO" id="GO:0005313">
    <property type="term" value="F:L-glutamate transmembrane transporter activity"/>
    <property type="evidence" value="ECO:0007669"/>
    <property type="project" value="TreeGrafter"/>
</dbReference>
<reference evidence="16 17" key="1">
    <citation type="submission" date="2016-01" db="EMBL/GenBank/DDBJ databases">
        <title>Genome sequence of the yeast Holleya sinecauda.</title>
        <authorList>
            <person name="Dietrich F.S."/>
        </authorList>
    </citation>
    <scope>NUCLEOTIDE SEQUENCE [LARGE SCALE GENOMIC DNA]</scope>
    <source>
        <strain evidence="16 17">ATCC 58844</strain>
    </source>
</reference>
<dbReference type="GO" id="GO:0043490">
    <property type="term" value="P:malate-aspartate shuttle"/>
    <property type="evidence" value="ECO:0007669"/>
    <property type="project" value="TreeGrafter"/>
</dbReference>
<keyword evidence="9" id="KW-1133">Transmembrane helix</keyword>
<evidence type="ECO:0000256" key="14">
    <source>
        <dbReference type="ARBA" id="ARBA00082232"/>
    </source>
</evidence>
<dbReference type="GO" id="GO:0015183">
    <property type="term" value="F:L-aspartate transmembrane transporter activity"/>
    <property type="evidence" value="ECO:0007669"/>
    <property type="project" value="TreeGrafter"/>
</dbReference>
<evidence type="ECO:0000313" key="16">
    <source>
        <dbReference type="EMBL" id="AMD22617.1"/>
    </source>
</evidence>
<keyword evidence="5" id="KW-0677">Repeat</keyword>
<comment type="subcellular location">
    <subcellularLocation>
        <location evidence="1">Mitochondrion inner membrane</location>
        <topology evidence="1">Multi-pass membrane protein</topology>
    </subcellularLocation>
</comment>
<evidence type="ECO:0000256" key="2">
    <source>
        <dbReference type="ARBA" id="ARBA00006375"/>
    </source>
</evidence>
<dbReference type="SUPFAM" id="SSF103506">
    <property type="entry name" value="Mitochondrial carrier"/>
    <property type="match status" value="1"/>
</dbReference>
<keyword evidence="6" id="KW-0999">Mitochondrion inner membrane</keyword>
<dbReference type="EMBL" id="CP014248">
    <property type="protein sequence ID" value="AMD22617.1"/>
    <property type="molecule type" value="Genomic_DNA"/>
</dbReference>
<evidence type="ECO:0000256" key="7">
    <source>
        <dbReference type="ARBA" id="ARBA00022837"/>
    </source>
</evidence>
<evidence type="ECO:0000256" key="15">
    <source>
        <dbReference type="PROSITE-ProRule" id="PRU00282"/>
    </source>
</evidence>
<dbReference type="STRING" id="45286.A0A0X8HW90"/>
<dbReference type="InterPro" id="IPR051028">
    <property type="entry name" value="Mito_Solute_Carrier"/>
</dbReference>
<keyword evidence="11 15" id="KW-0472">Membrane</keyword>
<evidence type="ECO:0000256" key="4">
    <source>
        <dbReference type="ARBA" id="ARBA00022692"/>
    </source>
</evidence>
<proteinExistence type="inferred from homology"/>
<evidence type="ECO:0000256" key="12">
    <source>
        <dbReference type="ARBA" id="ARBA00059916"/>
    </source>
</evidence>
<dbReference type="PRINTS" id="PR00926">
    <property type="entry name" value="MITOCARRIER"/>
</dbReference>
<dbReference type="InterPro" id="IPR002067">
    <property type="entry name" value="MCP"/>
</dbReference>
<dbReference type="InterPro" id="IPR023395">
    <property type="entry name" value="MCP_dom_sf"/>
</dbReference>
<evidence type="ECO:0000256" key="13">
    <source>
        <dbReference type="ARBA" id="ARBA00073787"/>
    </source>
</evidence>
<keyword evidence="17" id="KW-1185">Reference proteome</keyword>
<sequence>MELANSSTGKKLRQLEIFKAYAKPNGISSGRNELVLNYNDFIDLLLNFRSTYSNFAGGRYNLNEIPRNVFGCIFFAMDENNKGYLNLNDWFHFNNILEYEGYQYIILFEFFRKFEVKRPLGEAKSINYGNKFLTFDELYLNAEQFRATLGLLHDCVTDQFIVSNDLFLDWNGFEWFRWYEVFPRGSSAFGPSISLNSIICMIQNDIREEKLRLGFNALAYKDVQSKSTLIMKDDLISLMRLFYSHRVPVGVFSSLQLAAASNSGIQSGTAVSYTVFRDLFFLFHNFDILNQLVHNFAQAHAFTAKEVRERPITKNNLLSFLNVEYNKVNNIIDFTPTQLSLLFSVVSQFKKLPEQDANVPQEQKDSIIESFLQEEYLQGGTIGEGKFQKFREDCKDIISDNVTDKNEENIFSRYLRLIPFLKSKLVQTTSEIHSHDNITLEDVMKIVNPNYLHDVVHRLELKRIQKETRNSNMYLYPVWDSIYNFFFGSIAGCIGATAVYPIDMIKTRMQAQRANSRYKSYLDCMVKIFSREGIRGMYSGLGPQLIGVAPEKAIKLTVNDYMREALTSRSGKLSFPSEVLAGASAGACQVMFTNPLEIVKIRLQVKSESTTSPTKHINALSIVRSLGFRGLYKGAGACLLRDIPFSAIYFPSYAHFKADIFHFDPKDSNKRSRLSTWQLLVAGALAGMPAAFLTTPVDVVKTRLQIEPRKGESMYNGIWHAFRTIFKEEGLRSFFKGGPARVLRSSPQFGFTLAAYEIFQNIFPTQSATNNDNNNRNDNSPKMNSIFQPLKDSLASIFPVESNQGLSSDLYGPTLMPYRRNFFNYYNKSCETAKLFMDLDYSFAKFDYNAYQRFHSVLKTMNSNNRDT</sequence>
<evidence type="ECO:0000313" key="17">
    <source>
        <dbReference type="Proteomes" id="UP000243052"/>
    </source>
</evidence>
<keyword evidence="8" id="KW-0029">Amino-acid transport</keyword>
<gene>
    <name evidence="16" type="ORF">AW171_hschr84667</name>
</gene>
<keyword evidence="10" id="KW-0496">Mitochondrion</keyword>
<keyword evidence="4 15" id="KW-0812">Transmembrane</keyword>
<comment type="similarity">
    <text evidence="2">Belongs to the mitochondrial carrier (TC 2.A.29) family.</text>
</comment>
<keyword evidence="7" id="KW-0106">Calcium</keyword>
<evidence type="ECO:0000256" key="1">
    <source>
        <dbReference type="ARBA" id="ARBA00004448"/>
    </source>
</evidence>
<dbReference type="Pfam" id="PF00153">
    <property type="entry name" value="Mito_carr"/>
    <property type="match status" value="3"/>
</dbReference>
<feature type="repeat" description="Solcar" evidence="15">
    <location>
        <begin position="573"/>
        <end position="659"/>
    </location>
</feature>
<evidence type="ECO:0000256" key="10">
    <source>
        <dbReference type="ARBA" id="ARBA00023128"/>
    </source>
</evidence>
<dbReference type="FunFam" id="1.50.40.10:FF:000004">
    <property type="entry name" value="Calcium-binding mitochondrial carrier protein Aralar1"/>
    <property type="match status" value="1"/>
</dbReference>
<dbReference type="AlphaFoldDB" id="A0A0X8HW90"/>
<keyword evidence="3" id="KW-0813">Transport</keyword>
<dbReference type="GeneID" id="28725977"/>
<dbReference type="PANTHER" id="PTHR45678:SF9">
    <property type="entry name" value="CALCIUM-BINDING MITOCHONDRIAL CARRIER PROTEIN ARALAR1"/>
    <property type="match status" value="1"/>
</dbReference>
<dbReference type="PANTHER" id="PTHR45678">
    <property type="entry name" value="MITOCHONDRIAL 2-OXODICARBOXYLATE CARRIER 1-RELATED"/>
    <property type="match status" value="1"/>
</dbReference>
<organism evidence="16 17">
    <name type="scientific">Eremothecium sinecaudum</name>
    <dbReference type="NCBI Taxonomy" id="45286"/>
    <lineage>
        <taxon>Eukaryota</taxon>
        <taxon>Fungi</taxon>
        <taxon>Dikarya</taxon>
        <taxon>Ascomycota</taxon>
        <taxon>Saccharomycotina</taxon>
        <taxon>Saccharomycetes</taxon>
        <taxon>Saccharomycetales</taxon>
        <taxon>Saccharomycetaceae</taxon>
        <taxon>Eremothecium</taxon>
    </lineage>
</organism>
<evidence type="ECO:0000256" key="5">
    <source>
        <dbReference type="ARBA" id="ARBA00022737"/>
    </source>
</evidence>
<dbReference type="InterPro" id="IPR018108">
    <property type="entry name" value="MCP_transmembrane"/>
</dbReference>
<evidence type="ECO:0000256" key="3">
    <source>
        <dbReference type="ARBA" id="ARBA00022448"/>
    </source>
</evidence>
<evidence type="ECO:0000256" key="8">
    <source>
        <dbReference type="ARBA" id="ARBA00022970"/>
    </source>
</evidence>
<dbReference type="Proteomes" id="UP000243052">
    <property type="component" value="Chromosome viii"/>
</dbReference>
<accession>A0A0X8HW90</accession>
<protein>
    <recommendedName>
        <fullName evidence="13">Mitochondrial aspartate-glutamate transporter AGC1</fullName>
    </recommendedName>
    <alternativeName>
        <fullName evidence="14">Aspartate-glutamate carrier 1</fullName>
    </alternativeName>
</protein>
<feature type="repeat" description="Solcar" evidence="15">
    <location>
        <begin position="674"/>
        <end position="762"/>
    </location>
</feature>
<dbReference type="PROSITE" id="PS50920">
    <property type="entry name" value="SOLCAR"/>
    <property type="match status" value="3"/>
</dbReference>
<name>A0A0X8HW90_9SACH</name>
<dbReference type="OrthoDB" id="2161at2759"/>
<evidence type="ECO:0000256" key="11">
    <source>
        <dbReference type="ARBA" id="ARBA00023136"/>
    </source>
</evidence>
<evidence type="ECO:0000256" key="6">
    <source>
        <dbReference type="ARBA" id="ARBA00022792"/>
    </source>
</evidence>
<dbReference type="RefSeq" id="XP_017989613.1">
    <property type="nucleotide sequence ID" value="XM_018134115.1"/>
</dbReference>
<feature type="repeat" description="Solcar" evidence="15">
    <location>
        <begin position="479"/>
        <end position="565"/>
    </location>
</feature>